<comment type="similarity">
    <text evidence="7">Belongs to the inositol monophosphatase superfamily. FBPase class 4 family.</text>
</comment>
<dbReference type="Pfam" id="PF00459">
    <property type="entry name" value="Inositol_P"/>
    <property type="match status" value="1"/>
</dbReference>
<feature type="binding site" evidence="8">
    <location>
        <position position="68"/>
    </location>
    <ligand>
        <name>Mg(2+)</name>
        <dbReference type="ChEBI" id="CHEBI:18420"/>
        <label>1</label>
        <note>catalytic</note>
    </ligand>
</feature>
<reference evidence="10" key="1">
    <citation type="submission" date="2015-03" db="EMBL/GenBank/DDBJ databases">
        <authorList>
            <person name="Urmite Genomes"/>
        </authorList>
    </citation>
    <scope>NUCLEOTIDE SEQUENCE [LARGE SCALE GENOMIC DNA]</scope>
    <source>
        <strain evidence="10">Arc-Hr</strain>
    </source>
</reference>
<evidence type="ECO:0000256" key="7">
    <source>
        <dbReference type="ARBA" id="ARBA00038103"/>
    </source>
</evidence>
<feature type="binding site" evidence="8">
    <location>
        <position position="214"/>
    </location>
    <ligand>
        <name>Mg(2+)</name>
        <dbReference type="ChEBI" id="CHEBI:18420"/>
        <label>1</label>
        <note>catalytic</note>
    </ligand>
</feature>
<dbReference type="Gene3D" id="3.30.540.10">
    <property type="entry name" value="Fructose-1,6-Bisphosphatase, subunit A, domain 1"/>
    <property type="match status" value="1"/>
</dbReference>
<dbReference type="OrthoDB" id="58111at2157"/>
<keyword evidence="5 8" id="KW-0460">Magnesium</keyword>
<evidence type="ECO:0000256" key="8">
    <source>
        <dbReference type="PIRSR" id="PIRSR600760-2"/>
    </source>
</evidence>
<feature type="binding site" evidence="8">
    <location>
        <position position="89"/>
    </location>
    <ligand>
        <name>Mg(2+)</name>
        <dbReference type="ChEBI" id="CHEBI:18420"/>
        <label>1</label>
        <note>catalytic</note>
    </ligand>
</feature>
<comment type="catalytic activity">
    <reaction evidence="1">
        <text>beta-D-fructose 1,6-bisphosphate + H2O = beta-D-fructose 6-phosphate + phosphate</text>
        <dbReference type="Rhea" id="RHEA:11064"/>
        <dbReference type="ChEBI" id="CHEBI:15377"/>
        <dbReference type="ChEBI" id="CHEBI:32966"/>
        <dbReference type="ChEBI" id="CHEBI:43474"/>
        <dbReference type="ChEBI" id="CHEBI:57634"/>
        <dbReference type="EC" id="3.1.3.11"/>
    </reaction>
</comment>
<name>A0A0D6JVN6_9EURY</name>
<organism evidence="9 10">
    <name type="scientific">Haloferax massiliensis</name>
    <dbReference type="NCBI Taxonomy" id="1476858"/>
    <lineage>
        <taxon>Archaea</taxon>
        <taxon>Methanobacteriati</taxon>
        <taxon>Methanobacteriota</taxon>
        <taxon>Stenosarchaea group</taxon>
        <taxon>Halobacteria</taxon>
        <taxon>Halobacteriales</taxon>
        <taxon>Haloferacaceae</taxon>
        <taxon>Haloferax</taxon>
    </lineage>
</organism>
<dbReference type="InterPro" id="IPR020583">
    <property type="entry name" value="Inositol_monoP_metal-BS"/>
</dbReference>
<gene>
    <name evidence="9" type="primary">suhB_3</name>
    <name evidence="9" type="ORF">BN996_03149</name>
</gene>
<evidence type="ECO:0000256" key="2">
    <source>
        <dbReference type="ARBA" id="ARBA00013093"/>
    </source>
</evidence>
<evidence type="ECO:0000313" key="10">
    <source>
        <dbReference type="Proteomes" id="UP000198902"/>
    </source>
</evidence>
<evidence type="ECO:0000256" key="4">
    <source>
        <dbReference type="ARBA" id="ARBA00022801"/>
    </source>
</evidence>
<dbReference type="Gene3D" id="3.40.190.80">
    <property type="match status" value="1"/>
</dbReference>
<dbReference type="RefSeq" id="WP_042663097.1">
    <property type="nucleotide sequence ID" value="NZ_CABLRR010000004.1"/>
</dbReference>
<dbReference type="GO" id="GO:0046872">
    <property type="term" value="F:metal ion binding"/>
    <property type="evidence" value="ECO:0007669"/>
    <property type="project" value="UniProtKB-KW"/>
</dbReference>
<evidence type="ECO:0000256" key="3">
    <source>
        <dbReference type="ARBA" id="ARBA00022723"/>
    </source>
</evidence>
<dbReference type="SUPFAM" id="SSF56655">
    <property type="entry name" value="Carbohydrate phosphatase"/>
    <property type="match status" value="1"/>
</dbReference>
<evidence type="ECO:0000256" key="6">
    <source>
        <dbReference type="ARBA" id="ARBA00023277"/>
    </source>
</evidence>
<dbReference type="EC" id="3.1.3.11" evidence="2"/>
<evidence type="ECO:0000313" key="9">
    <source>
        <dbReference type="EMBL" id="CQR52462.1"/>
    </source>
</evidence>
<dbReference type="InterPro" id="IPR000760">
    <property type="entry name" value="Inositol_monophosphatase-like"/>
</dbReference>
<comment type="cofactor">
    <cofactor evidence="8">
        <name>Mg(2+)</name>
        <dbReference type="ChEBI" id="CHEBI:18420"/>
    </cofactor>
</comment>
<dbReference type="AlphaFoldDB" id="A0A0D6JVN6"/>
<evidence type="ECO:0000256" key="5">
    <source>
        <dbReference type="ARBA" id="ARBA00022842"/>
    </source>
</evidence>
<keyword evidence="6" id="KW-0119">Carbohydrate metabolism</keyword>
<feature type="binding site" evidence="8">
    <location>
        <position position="88"/>
    </location>
    <ligand>
        <name>Mg(2+)</name>
        <dbReference type="ChEBI" id="CHEBI:18420"/>
        <label>1</label>
        <note>catalytic</note>
    </ligand>
</feature>
<dbReference type="GO" id="GO:0006020">
    <property type="term" value="P:inositol metabolic process"/>
    <property type="evidence" value="ECO:0007669"/>
    <property type="project" value="TreeGrafter"/>
</dbReference>
<accession>A0A0D6JVN6</accession>
<dbReference type="GO" id="GO:0007165">
    <property type="term" value="P:signal transduction"/>
    <property type="evidence" value="ECO:0007669"/>
    <property type="project" value="TreeGrafter"/>
</dbReference>
<dbReference type="EMBL" id="CSTE01000004">
    <property type="protein sequence ID" value="CQR52462.1"/>
    <property type="molecule type" value="Genomic_DNA"/>
</dbReference>
<protein>
    <recommendedName>
        <fullName evidence="2">fructose-bisphosphatase</fullName>
        <ecNumber evidence="2">3.1.3.11</ecNumber>
    </recommendedName>
</protein>
<dbReference type="GO" id="GO:0008934">
    <property type="term" value="F:inositol monophosphate 1-phosphatase activity"/>
    <property type="evidence" value="ECO:0007669"/>
    <property type="project" value="TreeGrafter"/>
</dbReference>
<feature type="binding site" evidence="8">
    <location>
        <position position="86"/>
    </location>
    <ligand>
        <name>Mg(2+)</name>
        <dbReference type="ChEBI" id="CHEBI:18420"/>
        <label>1</label>
        <note>catalytic</note>
    </ligand>
</feature>
<dbReference type="CDD" id="cd01637">
    <property type="entry name" value="IMPase_like"/>
    <property type="match status" value="1"/>
</dbReference>
<dbReference type="Proteomes" id="UP000198902">
    <property type="component" value="Unassembled WGS sequence"/>
</dbReference>
<dbReference type="PANTHER" id="PTHR20854:SF4">
    <property type="entry name" value="INOSITOL-1-MONOPHOSPHATASE-RELATED"/>
    <property type="match status" value="1"/>
</dbReference>
<dbReference type="PROSITE" id="PS00629">
    <property type="entry name" value="IMP_1"/>
    <property type="match status" value="1"/>
</dbReference>
<evidence type="ECO:0000256" key="1">
    <source>
        <dbReference type="ARBA" id="ARBA00001273"/>
    </source>
</evidence>
<sequence>MEKRSREAVAVEAAETGAEYAFEHFRTDFDIEQKGDKTDLVTEIDRETQRRVISTIRERFPDDAVVGEEEDERKTVPESGYAWVIDPIDGTQNFTRGTNAWVTSVAIVEDMEPLAAVNVAPATGDTYVATGGEIERNGRPITVNDERDIEAFIVASTLRFGPEDRPAVETLAGEIFGRFGELRRIGTTQLTLSRVADGSIDAVVGLDEHPNAWDTVAGVHHVRRAGGVVTDIRGNEWLPGRPGLVASNGRAHEEVLETAQAAFEAIH</sequence>
<dbReference type="PRINTS" id="PR00377">
    <property type="entry name" value="IMPHPHTASES"/>
</dbReference>
<proteinExistence type="inferred from homology"/>
<dbReference type="GO" id="GO:0042132">
    <property type="term" value="F:fructose 1,6-bisphosphate 1-phosphatase activity"/>
    <property type="evidence" value="ECO:0007669"/>
    <property type="project" value="UniProtKB-EC"/>
</dbReference>
<keyword evidence="3 8" id="KW-0479">Metal-binding</keyword>
<keyword evidence="4" id="KW-0378">Hydrolase</keyword>
<dbReference type="PANTHER" id="PTHR20854">
    <property type="entry name" value="INOSITOL MONOPHOSPHATASE"/>
    <property type="match status" value="1"/>
</dbReference>
<keyword evidence="10" id="KW-1185">Reference proteome</keyword>